<dbReference type="InterPro" id="IPR020823">
    <property type="entry name" value="Cell_div_FtsA"/>
</dbReference>
<dbReference type="InterPro" id="IPR003494">
    <property type="entry name" value="SHS2_FtsA"/>
</dbReference>
<dbReference type="Pfam" id="PF14450">
    <property type="entry name" value="FtsA"/>
    <property type="match status" value="2"/>
</dbReference>
<keyword evidence="3 5" id="KW-0472">Membrane</keyword>
<comment type="similarity">
    <text evidence="5 6">Belongs to the FtsA/MreB family.</text>
</comment>
<sequence length="409" mass="43054">MAKEDMIVGLDIGTTKVCAIVAEVDESGDLRVVGVGTSPSEGLRRGVVVNVEKTVQSIQKAVAEAELMAGVKIESVYVGIGGEHIRSINSRGVIAVSGPDHEITATDQTRVIDAARAVSIPPDRQVIHVLPQEFIVDEQAGIKEPIGMSGVRLEAEVHIVTGAVTSVQNLIKSVSRAGLEVAEPVLEPIAASHAVLSPDEQEMGVALVDIGGGATNLSVFYEGSVRHTAVIGLGGQNVTNDVAIGLRTPWQQAERIKQDYGCALQSEVAAEETITVPGVNGRASYQIPRRELSAIIEPRMEEIFSLVFKEIRRTDYADLLAAGIVLTGGGALLNGASKLAEQVFDMPVNAGLPQGVGGLIDSISAPGYATGVGLVLYGHRVRSRNEQVKIPETPGGLMGWLKNLVTGIF</sequence>
<keyword evidence="4 5" id="KW-0131">Cell cycle</keyword>
<dbReference type="NCBIfam" id="TIGR01174">
    <property type="entry name" value="ftsA"/>
    <property type="match status" value="1"/>
</dbReference>
<comment type="function">
    <text evidence="5 6">Cell division protein that is involved in the assembly of the Z ring. May serve as a membrane anchor for the Z ring.</text>
</comment>
<proteinExistence type="inferred from homology"/>
<evidence type="ECO:0000259" key="7">
    <source>
        <dbReference type="SMART" id="SM00842"/>
    </source>
</evidence>
<name>A0A1F6CSM8_HANXR</name>
<dbReference type="Gene3D" id="3.30.420.40">
    <property type="match status" value="2"/>
</dbReference>
<dbReference type="HAMAP" id="MF_02033">
    <property type="entry name" value="FtsA"/>
    <property type="match status" value="1"/>
</dbReference>
<evidence type="ECO:0000256" key="3">
    <source>
        <dbReference type="ARBA" id="ARBA00023136"/>
    </source>
</evidence>
<dbReference type="AlphaFoldDB" id="A0A1F6CSM8"/>
<evidence type="ECO:0000256" key="1">
    <source>
        <dbReference type="ARBA" id="ARBA00022475"/>
    </source>
</evidence>
<accession>A0A1F6CSM8</accession>
<dbReference type="EMBL" id="MFKF01000153">
    <property type="protein sequence ID" value="OGG52189.1"/>
    <property type="molecule type" value="Genomic_DNA"/>
</dbReference>
<dbReference type="InterPro" id="IPR050696">
    <property type="entry name" value="FtsA/MreB"/>
</dbReference>
<dbReference type="SMART" id="SM00842">
    <property type="entry name" value="FtsA"/>
    <property type="match status" value="1"/>
</dbReference>
<evidence type="ECO:0000256" key="6">
    <source>
        <dbReference type="PIRNR" id="PIRNR003101"/>
    </source>
</evidence>
<dbReference type="PANTHER" id="PTHR32432">
    <property type="entry name" value="CELL DIVISION PROTEIN FTSA-RELATED"/>
    <property type="match status" value="1"/>
</dbReference>
<comment type="subunit">
    <text evidence="5">Self-interacts. Interacts with FtsZ.</text>
</comment>
<dbReference type="InterPro" id="IPR043129">
    <property type="entry name" value="ATPase_NBD"/>
</dbReference>
<dbReference type="CDD" id="cd24048">
    <property type="entry name" value="ASKHA_NBD_FtsA"/>
    <property type="match status" value="1"/>
</dbReference>
<evidence type="ECO:0000256" key="4">
    <source>
        <dbReference type="ARBA" id="ARBA00023306"/>
    </source>
</evidence>
<dbReference type="GO" id="GO:0009898">
    <property type="term" value="C:cytoplasmic side of plasma membrane"/>
    <property type="evidence" value="ECO:0007669"/>
    <property type="project" value="UniProtKB-UniRule"/>
</dbReference>
<dbReference type="PIRSF" id="PIRSF003101">
    <property type="entry name" value="FtsA"/>
    <property type="match status" value="1"/>
</dbReference>
<evidence type="ECO:0000256" key="5">
    <source>
        <dbReference type="HAMAP-Rule" id="MF_02033"/>
    </source>
</evidence>
<evidence type="ECO:0000313" key="8">
    <source>
        <dbReference type="EMBL" id="OGG52189.1"/>
    </source>
</evidence>
<keyword evidence="2 5" id="KW-0132">Cell division</keyword>
<dbReference type="Proteomes" id="UP000178606">
    <property type="component" value="Unassembled WGS sequence"/>
</dbReference>
<comment type="caution">
    <text evidence="8">The sequence shown here is derived from an EMBL/GenBank/DDBJ whole genome shotgun (WGS) entry which is preliminary data.</text>
</comment>
<comment type="subcellular location">
    <subcellularLocation>
        <location evidence="5">Cell membrane</location>
        <topology evidence="5">Peripheral membrane protein</topology>
        <orientation evidence="5">Cytoplasmic side</orientation>
    </subcellularLocation>
    <text evidence="5">Localizes to the Z ring in an FtsZ-dependent manner. Targeted to the membrane through a conserved C-terminal amphipathic helix.</text>
</comment>
<dbReference type="PANTHER" id="PTHR32432:SF4">
    <property type="entry name" value="CELL DIVISION PROTEIN FTSA"/>
    <property type="match status" value="1"/>
</dbReference>
<evidence type="ECO:0000256" key="2">
    <source>
        <dbReference type="ARBA" id="ARBA00022618"/>
    </source>
</evidence>
<evidence type="ECO:0000313" key="9">
    <source>
        <dbReference type="Proteomes" id="UP000178606"/>
    </source>
</evidence>
<dbReference type="Gene3D" id="3.30.1490.110">
    <property type="match status" value="1"/>
</dbReference>
<protein>
    <recommendedName>
        <fullName evidence="5 6">Cell division protein FtsA</fullName>
    </recommendedName>
</protein>
<feature type="domain" description="SHS2" evidence="7">
    <location>
        <begin position="7"/>
        <end position="195"/>
    </location>
</feature>
<dbReference type="GO" id="GO:0032153">
    <property type="term" value="C:cell division site"/>
    <property type="evidence" value="ECO:0007669"/>
    <property type="project" value="UniProtKB-UniRule"/>
</dbReference>
<reference evidence="8 9" key="1">
    <citation type="journal article" date="2016" name="Nat. Commun.">
        <title>Thousands of microbial genomes shed light on interconnected biogeochemical processes in an aquifer system.</title>
        <authorList>
            <person name="Anantharaman K."/>
            <person name="Brown C.T."/>
            <person name="Hug L.A."/>
            <person name="Sharon I."/>
            <person name="Castelle C.J."/>
            <person name="Probst A.J."/>
            <person name="Thomas B.C."/>
            <person name="Singh A."/>
            <person name="Wilkins M.J."/>
            <person name="Karaoz U."/>
            <person name="Brodie E.L."/>
            <person name="Williams K.H."/>
            <person name="Hubbard S.S."/>
            <person name="Banfield J.F."/>
        </authorList>
    </citation>
    <scope>NUCLEOTIDE SEQUENCE [LARGE SCALE GENOMIC DNA]</scope>
    <source>
        <strain evidence="9">RIFCSPLOWO2_12_FULL_64_10</strain>
    </source>
</reference>
<dbReference type="GO" id="GO:0043093">
    <property type="term" value="P:FtsZ-dependent cytokinesis"/>
    <property type="evidence" value="ECO:0007669"/>
    <property type="project" value="UniProtKB-UniRule"/>
</dbReference>
<organism evidence="8 9">
    <name type="scientific">Handelsmanbacteria sp. (strain RIFCSPLOWO2_12_FULL_64_10)</name>
    <dbReference type="NCBI Taxonomy" id="1817868"/>
    <lineage>
        <taxon>Bacteria</taxon>
        <taxon>Candidatus Handelsmaniibacteriota</taxon>
    </lineage>
</organism>
<dbReference type="SUPFAM" id="SSF53067">
    <property type="entry name" value="Actin-like ATPase domain"/>
    <property type="match status" value="2"/>
</dbReference>
<gene>
    <name evidence="5" type="primary">ftsA</name>
    <name evidence="8" type="ORF">A3F84_03770</name>
</gene>
<dbReference type="Pfam" id="PF02491">
    <property type="entry name" value="SHS2_FTSA"/>
    <property type="match status" value="1"/>
</dbReference>
<keyword evidence="1 5" id="KW-1003">Cell membrane</keyword>